<dbReference type="EMBL" id="LR796263">
    <property type="protein sequence ID" value="CAB4132527.1"/>
    <property type="molecule type" value="Genomic_DNA"/>
</dbReference>
<reference evidence="2" key="1">
    <citation type="submission" date="2020-04" db="EMBL/GenBank/DDBJ databases">
        <authorList>
            <person name="Chiriac C."/>
            <person name="Salcher M."/>
            <person name="Ghai R."/>
            <person name="Kavagutti S V."/>
        </authorList>
    </citation>
    <scope>NUCLEOTIDE SEQUENCE</scope>
</reference>
<sequence length="108" mass="12831">MDEIIKLFVNMDIGTVVVIAASFYFFNLHLNKKFDKIDARFEKIDARFDRIDARFEKIDARFDRIDARFEKIESRIIGIEHSLIEIKTMLHMKECCALNNQDMKKEAQ</sequence>
<evidence type="ECO:0000313" key="2">
    <source>
        <dbReference type="EMBL" id="CAB4132527.1"/>
    </source>
</evidence>
<organism evidence="2">
    <name type="scientific">uncultured Caudovirales phage</name>
    <dbReference type="NCBI Taxonomy" id="2100421"/>
    <lineage>
        <taxon>Viruses</taxon>
        <taxon>Duplodnaviria</taxon>
        <taxon>Heunggongvirae</taxon>
        <taxon>Uroviricota</taxon>
        <taxon>Caudoviricetes</taxon>
        <taxon>Peduoviridae</taxon>
        <taxon>Maltschvirus</taxon>
        <taxon>Maltschvirus maltsch</taxon>
    </lineage>
</organism>
<keyword evidence="1" id="KW-0472">Membrane</keyword>
<keyword evidence="1" id="KW-0812">Transmembrane</keyword>
<accession>A0A6J5LHK6</accession>
<gene>
    <name evidence="2" type="ORF">UFOVP256_46</name>
</gene>
<feature type="transmembrane region" description="Helical" evidence="1">
    <location>
        <begin position="7"/>
        <end position="26"/>
    </location>
</feature>
<proteinExistence type="predicted"/>
<keyword evidence="1" id="KW-1133">Transmembrane helix</keyword>
<evidence type="ECO:0000256" key="1">
    <source>
        <dbReference type="SAM" id="Phobius"/>
    </source>
</evidence>
<name>A0A6J5LHK6_9CAUD</name>
<protein>
    <submittedName>
        <fullName evidence="2">Uncharacterized protein</fullName>
    </submittedName>
</protein>
<dbReference type="Gene3D" id="3.90.20.10">
    <property type="match status" value="1"/>
</dbReference>